<dbReference type="EMBL" id="JAPQKH010000001">
    <property type="protein sequence ID" value="KAJ5116346.1"/>
    <property type="molecule type" value="Genomic_DNA"/>
</dbReference>
<name>A0A9W9GCZ5_9EURO</name>
<dbReference type="AlphaFoldDB" id="A0A9W9GCZ5"/>
<keyword evidence="2" id="KW-1185">Reference proteome</keyword>
<accession>A0A9W9GCZ5</accession>
<organism evidence="1 2">
    <name type="scientific">Penicillium angulare</name>
    <dbReference type="NCBI Taxonomy" id="116970"/>
    <lineage>
        <taxon>Eukaryota</taxon>
        <taxon>Fungi</taxon>
        <taxon>Dikarya</taxon>
        <taxon>Ascomycota</taxon>
        <taxon>Pezizomycotina</taxon>
        <taxon>Eurotiomycetes</taxon>
        <taxon>Eurotiomycetidae</taxon>
        <taxon>Eurotiales</taxon>
        <taxon>Aspergillaceae</taxon>
        <taxon>Penicillium</taxon>
    </lineage>
</organism>
<reference evidence="1" key="1">
    <citation type="submission" date="2022-11" db="EMBL/GenBank/DDBJ databases">
        <authorList>
            <person name="Petersen C."/>
        </authorList>
    </citation>
    <scope>NUCLEOTIDE SEQUENCE</scope>
    <source>
        <strain evidence="1">IBT 30069</strain>
    </source>
</reference>
<protein>
    <submittedName>
        <fullName evidence="1">Uncharacterized protein</fullName>
    </submittedName>
</protein>
<gene>
    <name evidence="1" type="ORF">N7456_000694</name>
</gene>
<dbReference type="Proteomes" id="UP001149165">
    <property type="component" value="Unassembled WGS sequence"/>
</dbReference>
<comment type="caution">
    <text evidence="1">The sequence shown here is derived from an EMBL/GenBank/DDBJ whole genome shotgun (WGS) entry which is preliminary data.</text>
</comment>
<proteinExistence type="predicted"/>
<evidence type="ECO:0000313" key="2">
    <source>
        <dbReference type="Proteomes" id="UP001149165"/>
    </source>
</evidence>
<reference evidence="1" key="2">
    <citation type="journal article" date="2023" name="IMA Fungus">
        <title>Comparative genomic study of the Penicillium genus elucidates a diverse pangenome and 15 lateral gene transfer events.</title>
        <authorList>
            <person name="Petersen C."/>
            <person name="Sorensen T."/>
            <person name="Nielsen M.R."/>
            <person name="Sondergaard T.E."/>
            <person name="Sorensen J.L."/>
            <person name="Fitzpatrick D.A."/>
            <person name="Frisvad J.C."/>
            <person name="Nielsen K.L."/>
        </authorList>
    </citation>
    <scope>NUCLEOTIDE SEQUENCE</scope>
    <source>
        <strain evidence="1">IBT 30069</strain>
    </source>
</reference>
<evidence type="ECO:0000313" key="1">
    <source>
        <dbReference type="EMBL" id="KAJ5116346.1"/>
    </source>
</evidence>
<sequence>MDMYTANFMQKGCSLCSAVRISSWLRGQKLDSAKNDRDAFIHSLKIVMLPTLLQQVCTPFEASPPTGWFLKIIWRRNTIPVQMK</sequence>